<reference evidence="7" key="1">
    <citation type="submission" date="2019-08" db="EMBL/GenBank/DDBJ databases">
        <title>The improved chromosome-level genome for the pearl oyster Pinctada fucata martensii using PacBio sequencing and Hi-C.</title>
        <authorList>
            <person name="Zheng Z."/>
        </authorList>
    </citation>
    <scope>NUCLEOTIDE SEQUENCE</scope>
    <source>
        <strain evidence="7">ZZ-2019</strain>
        <tissue evidence="7">Adductor muscle</tissue>
    </source>
</reference>
<dbReference type="Pfam" id="PF26103">
    <property type="entry name" value="TPR_Epg5"/>
    <property type="match status" value="1"/>
</dbReference>
<dbReference type="PANTHER" id="PTHR31139:SF4">
    <property type="entry name" value="ECTOPIC P GRANULES PROTEIN 5 HOMOLOG"/>
    <property type="match status" value="1"/>
</dbReference>
<sequence length="2900" mass="330475">MRPSVRALVQILSNIYLSGTPMEELPELKLLIPVSKKLLKKKKKKVKESNKEEEEDITIGIPEVEVTGKNLDSVSLVQPTESVGSNTVSSSLSKGDEDINTTKDDTGTHKDDTGTHKEDTSTQKEDTNTHKEDTSSHKEDTSTHKEDTNTHKEDTSTQKEDTSTQKEEHSVLTEQMADGKVEGVEADKLDQKQACGLEERFESALSLLNTLTNDSDELKEQDVYHTAENSMEISTQESQDEEEVQERDVFEKQDEILQIIEDSDNDQYSDSKTVSNFHADEIFSKGSIIEEVPPAFSDAQERVTIKMDFDPVKATVHTTTEVSQNDVGKETYNLYPELTGLATSADLDEAMSKIKEECEKMSDLTVDTQSEDEQTSEPSVASASTAVENALNITEINTQDNSGCEREKDEKSQALSKVPESSAPPAVCFNVNKTDTREKIVFNTIGRQKQKWLTIEQLQSLYYNPQLARNSAFLDFFVQNEKKKDSHEFYEILMSYLRARKSLLQAESEIHSLQESYTQMKDQAWVTSKHSVNARGPCGDGAMCKTTHLYDVADFNEASFDSMKKTLANIRHNLQNQLVLHSYSSQLARLQVESYIHALFTSSPLLRDIPKNAPVHACDHHGYDTQHQVNKLRECISVLFTFHRRPIKDDEFIKNLRSWTQRLVSALVRVASYEDHLFILNHVLRCPAGVGQWAVSLVQVPAFPVTTNQGSFGCPVLDHIITCLASILMPIKEREEFICLMKEAVTPDPQNQANNWIMVDSDGEEDEDPQHAWQYLHENDFVSILSQFPMAALFKHVLRITTRDDDSSHYDPKLTREASFLKLIAFCTCLVNILGCGLQTYNMPRYKQLNKRLGRMIRTTVQYVSDHWENFLTCNTNILPADLLNRLQLEYNCFFLRSTSCILSAHRLGSWQFMVNMPYSTVSEETVWQLLWLLHHGRNQIGSLEELPSADDCKAFVANPESKAQLADVINCLPTSEVIFLLTALANMAQTRHAYEVQFIEAISFDLFEICYVCSETRESCSKVGRELLVSVAIAHPFILSLLIQGTKKNMDTIGMMALYLFKELPFHLWLPCQPDLAVIRHWLLNFDLSQPQNQLARYVLSKVNWDIDHMTNRLFVPYEVHVQIAVLLTEAYGKFITNKQLGFFLFEGVKQVASAVRQQQTNEQVFNNWAWEIAMKLHLHHNSLPRNDAGVVEIEGGVPVLANENSLMPIFKGLKEKNAMACFMSVVISEFGHTETSFLTEGVEELLVVVEQHHYHPTLHCLNYIIPMFVNQPSYLTMHERFPMDDILTSFAVLGMRPISLLSPKDLDDFGKEEIQVLCAYYGKQQTVRWKDGCEKQKTSERIIDPEKTHTEWKELKKTVLAEKYPRDVMQDLWMLIYQYHRMDYPNMIKLAALALTSAVHTAGCERGFSTQNKILVKSRSRLNVETQHKLMAVKLTESFTDKMEDCLSNQAQRMSSADGSRSLQVLSLWLQLVTYDPKWYFDRNACYLADMIVKSAFYHKDGLATMEAAFHDAFKRHVKEGQSSSAMSTFVSWVASGVACTTVPSLLEKIASPEKYGWLCYLILDLESAQEMSSKLWPSLKEELFIDSKQTIEQALKKTITKLKLESAPGVNSLCIYQWSRLALGLPSDHSILLLVWQRFFGLFLGRQVTQISMQQRASVGEKCFEHAKHTGDLKKMKRRLGEIIDYHINYQPPASDSAGETSVDNLTGEYNPDPKLEDVNYVPSKDHHLELSRMFQTFQFWVQEPMLHDAKLYLPALPQQYQSERLLQLFQNQIDPWYEYVDMDRIVYEVAQLSSEWDHRLTDDDIKLRCQHLIQPTVSATDRILIRLLHHDPPVDLPSLPPLKALVPEISTTVIDEKPTIIHLLKTDLNVIKEYAKSFHTRVAKHVANDDDFCKLLPQQYYNRPTQVKVTIECKSLINPLHKCSNPAVVNVNIRERTVSENTQRQMDENRAEFKQLMIEGLSPPPVNVCVAAVHVENAITMLVKLFRTSTNDTKLLHYNDVACTLFYLIAEMVNDDIEFYPPSRQFFSACIDMLGKEFIEKDANQTEIILQFSFNSPTMASLMSHHFVPINNPYTYVTMYERLIQILQQQNPDLVFMLLTKFEIAEWLKFKNPAPIEIKRFLDILGTAICSCGYDPDVKHSMVLEGTADQRLHTKCWQILYQECFTSERSQEEPEEQSGPTVCCMSVDQVREVLSMMAQFFFQLRTGSAEFGNFGLYPKLASYVPFIQRFIQGLLYSLIEKIMPSLGDISAEQSTIVISFISNRVSSCHTSKVALEMLWNTTVQTFSPWIQPLQTETAPLLPWIQADMEAGSEMVKSFRDVLQHINQNFLNVIPPYQSDLLTKLWLYFVDTLCRKEIPAHITNVYNTQFESLPWNQLKPSFDVLSTMIKVKDVNSAESFNLLAHIVCEMNWTDILHFYQQYYPGEGHSQVLGCLLVLLIQCYGDQKHIEIPALEQKTLSAESYNWHPLKSDNFRHASNWFLQTCDPKCILAERSSSVALGLRLLKSASGFGVQASSQWTSELSAKRQCYVHSVVQLMCQCTFEKDVNLESLSTILINLMTEIETVTSSVVDLQMQSDETLDLVKEVFGLLNNCNPENESLAVVMTTIVQWLQSSPSSNLLMPCVRAASRCLASHTQMVQIIEECIHVYFKGGLDKQKGGGWDHVLAAIQIPDLNIEEFLNTALDEGSYLLLYGYVVQRQPLCAQLTHERVLVNQILEWSTKVKPSIDNESKLLLLWDKCIELCLRQIDYGCEHAVIVKLLTALINSLHTFGEDRATGGLLGAIGLGKRSVFSPVFRIVSRSLSAMISLQLITDTKIRIQATDKMSSNSLSKQEVGALQSMKTNKAYNQYKEEIQTVWDFVQNPAHCLRESLALIAILCSAFYHEKEFLSVIHSRSS</sequence>
<dbReference type="InterPro" id="IPR012337">
    <property type="entry name" value="RNaseH-like_sf"/>
</dbReference>
<feature type="domain" description="Epg5-like central TPR repeats" evidence="5">
    <location>
        <begin position="2146"/>
        <end position="2415"/>
    </location>
</feature>
<evidence type="ECO:0000259" key="4">
    <source>
        <dbReference type="Pfam" id="PF05699"/>
    </source>
</evidence>
<accession>A0AA88YRN3</accession>
<keyword evidence="8" id="KW-1185">Reference proteome</keyword>
<evidence type="ECO:0000256" key="3">
    <source>
        <dbReference type="SAM" id="MobiDB-lite"/>
    </source>
</evidence>
<comment type="caution">
    <text evidence="7">The sequence shown here is derived from an EMBL/GenBank/DDBJ whole genome shotgun (WGS) entry which is preliminary data.</text>
</comment>
<feature type="compositionally biased region" description="Low complexity" evidence="3">
    <location>
        <begin position="82"/>
        <end position="93"/>
    </location>
</feature>
<feature type="compositionally biased region" description="Basic and acidic residues" evidence="3">
    <location>
        <begin position="94"/>
        <end position="172"/>
    </location>
</feature>
<evidence type="ECO:0000256" key="2">
    <source>
        <dbReference type="ARBA" id="ARBA00023006"/>
    </source>
</evidence>
<name>A0AA88YRN3_PINIB</name>
<evidence type="ECO:0008006" key="9">
    <source>
        <dbReference type="Google" id="ProtNLM"/>
    </source>
</evidence>
<protein>
    <recommendedName>
        <fullName evidence="9">Ectopic P granules protein 5 homolog</fullName>
    </recommendedName>
</protein>
<comment type="similarity">
    <text evidence="1">Belongs to the EPG5 family.</text>
</comment>
<organism evidence="7 8">
    <name type="scientific">Pinctada imbricata</name>
    <name type="common">Atlantic pearl-oyster</name>
    <name type="synonym">Pinctada martensii</name>
    <dbReference type="NCBI Taxonomy" id="66713"/>
    <lineage>
        <taxon>Eukaryota</taxon>
        <taxon>Metazoa</taxon>
        <taxon>Spiralia</taxon>
        <taxon>Lophotrochozoa</taxon>
        <taxon>Mollusca</taxon>
        <taxon>Bivalvia</taxon>
        <taxon>Autobranchia</taxon>
        <taxon>Pteriomorphia</taxon>
        <taxon>Pterioida</taxon>
        <taxon>Pterioidea</taxon>
        <taxon>Pteriidae</taxon>
        <taxon>Pinctada</taxon>
    </lineage>
</organism>
<proteinExistence type="inferred from homology"/>
<dbReference type="InterPro" id="IPR059030">
    <property type="entry name" value="TPR_Epg5_mid"/>
</dbReference>
<feature type="region of interest" description="Disordered" evidence="3">
    <location>
        <begin position="362"/>
        <end position="384"/>
    </location>
</feature>
<dbReference type="GO" id="GO:0005737">
    <property type="term" value="C:cytoplasm"/>
    <property type="evidence" value="ECO:0007669"/>
    <property type="project" value="TreeGrafter"/>
</dbReference>
<dbReference type="GO" id="GO:0046983">
    <property type="term" value="F:protein dimerization activity"/>
    <property type="evidence" value="ECO:0007669"/>
    <property type="project" value="InterPro"/>
</dbReference>
<feature type="region of interest" description="Disordered" evidence="3">
    <location>
        <begin position="75"/>
        <end position="172"/>
    </location>
</feature>
<dbReference type="InterPro" id="IPR058750">
    <property type="entry name" value="TPR_Epg5"/>
</dbReference>
<dbReference type="InterPro" id="IPR008906">
    <property type="entry name" value="HATC_C_dom"/>
</dbReference>
<dbReference type="PANTHER" id="PTHR31139">
    <property type="entry name" value="ECTOPIC P GRANULES PROTEIN 5 HOMOLOG"/>
    <property type="match status" value="1"/>
</dbReference>
<feature type="domain" description="HAT C-terminal dimerisation" evidence="4">
    <location>
        <begin position="1381"/>
        <end position="1436"/>
    </location>
</feature>
<dbReference type="Pfam" id="PF05699">
    <property type="entry name" value="Dimer_Tnp_hAT"/>
    <property type="match status" value="1"/>
</dbReference>
<dbReference type="InterPro" id="IPR051436">
    <property type="entry name" value="Autophagy-related_EPG5"/>
</dbReference>
<evidence type="ECO:0000256" key="1">
    <source>
        <dbReference type="ARBA" id="ARBA00010948"/>
    </source>
</evidence>
<dbReference type="Pfam" id="PF26573">
    <property type="entry name" value="TPR_Epg5_2"/>
    <property type="match status" value="1"/>
</dbReference>
<evidence type="ECO:0000313" key="8">
    <source>
        <dbReference type="Proteomes" id="UP001186944"/>
    </source>
</evidence>
<feature type="domain" description="Epg5-like TPR" evidence="6">
    <location>
        <begin position="1572"/>
        <end position="1785"/>
    </location>
</feature>
<feature type="compositionally biased region" description="Basic and acidic residues" evidence="3">
    <location>
        <begin position="403"/>
        <end position="412"/>
    </location>
</feature>
<evidence type="ECO:0000259" key="5">
    <source>
        <dbReference type="Pfam" id="PF26103"/>
    </source>
</evidence>
<gene>
    <name evidence="7" type="ORF">FSP39_016721</name>
</gene>
<evidence type="ECO:0000259" key="6">
    <source>
        <dbReference type="Pfam" id="PF26573"/>
    </source>
</evidence>
<evidence type="ECO:0000313" key="7">
    <source>
        <dbReference type="EMBL" id="KAK3103131.1"/>
    </source>
</evidence>
<feature type="region of interest" description="Disordered" evidence="3">
    <location>
        <begin position="40"/>
        <end position="59"/>
    </location>
</feature>
<feature type="region of interest" description="Disordered" evidence="3">
    <location>
        <begin position="397"/>
        <end position="422"/>
    </location>
</feature>
<keyword evidence="2" id="KW-0072">Autophagy</keyword>
<dbReference type="Proteomes" id="UP001186944">
    <property type="component" value="Unassembled WGS sequence"/>
</dbReference>
<dbReference type="GO" id="GO:0097352">
    <property type="term" value="P:autophagosome maturation"/>
    <property type="evidence" value="ECO:0007669"/>
    <property type="project" value="TreeGrafter"/>
</dbReference>
<dbReference type="SUPFAM" id="SSF53098">
    <property type="entry name" value="Ribonuclease H-like"/>
    <property type="match status" value="1"/>
</dbReference>
<dbReference type="EMBL" id="VSWD01000005">
    <property type="protein sequence ID" value="KAK3103131.1"/>
    <property type="molecule type" value="Genomic_DNA"/>
</dbReference>